<evidence type="ECO:0000313" key="5">
    <source>
        <dbReference type="EMBL" id="GAA3919625.1"/>
    </source>
</evidence>
<feature type="domain" description="HTH araC/xylS-type" evidence="4">
    <location>
        <begin position="161"/>
        <end position="260"/>
    </location>
</feature>
<dbReference type="EMBL" id="BAABAJ010000008">
    <property type="protein sequence ID" value="GAA3919625.1"/>
    <property type="molecule type" value="Genomic_DNA"/>
</dbReference>
<dbReference type="InterPro" id="IPR050204">
    <property type="entry name" value="AraC_XylS_family_regulators"/>
</dbReference>
<organism evidence="5 6">
    <name type="scientific">Streptomyces gulbargensis</name>
    <dbReference type="NCBI Taxonomy" id="364901"/>
    <lineage>
        <taxon>Bacteria</taxon>
        <taxon>Bacillati</taxon>
        <taxon>Actinomycetota</taxon>
        <taxon>Actinomycetes</taxon>
        <taxon>Kitasatosporales</taxon>
        <taxon>Streptomycetaceae</taxon>
        <taxon>Streptomyces</taxon>
    </lineage>
</organism>
<dbReference type="Proteomes" id="UP001501000">
    <property type="component" value="Unassembled WGS sequence"/>
</dbReference>
<keyword evidence="1" id="KW-0805">Transcription regulation</keyword>
<evidence type="ECO:0000259" key="4">
    <source>
        <dbReference type="PROSITE" id="PS01124"/>
    </source>
</evidence>
<gene>
    <name evidence="5" type="ORF">GCM10022244_30890</name>
</gene>
<dbReference type="RefSeq" id="WP_345282853.1">
    <property type="nucleotide sequence ID" value="NZ_BAABAJ010000008.1"/>
</dbReference>
<keyword evidence="2" id="KW-0238">DNA-binding</keyword>
<dbReference type="PROSITE" id="PS01124">
    <property type="entry name" value="HTH_ARAC_FAMILY_2"/>
    <property type="match status" value="1"/>
</dbReference>
<evidence type="ECO:0000313" key="6">
    <source>
        <dbReference type="Proteomes" id="UP001501000"/>
    </source>
</evidence>
<evidence type="ECO:0000256" key="3">
    <source>
        <dbReference type="ARBA" id="ARBA00023163"/>
    </source>
</evidence>
<dbReference type="Pfam" id="PF12833">
    <property type="entry name" value="HTH_18"/>
    <property type="match status" value="1"/>
</dbReference>
<keyword evidence="6" id="KW-1185">Reference proteome</keyword>
<accession>A0ABP7MCF1</accession>
<evidence type="ECO:0000256" key="2">
    <source>
        <dbReference type="ARBA" id="ARBA00023125"/>
    </source>
</evidence>
<reference evidence="6" key="1">
    <citation type="journal article" date="2019" name="Int. J. Syst. Evol. Microbiol.">
        <title>The Global Catalogue of Microorganisms (GCM) 10K type strain sequencing project: providing services to taxonomists for standard genome sequencing and annotation.</title>
        <authorList>
            <consortium name="The Broad Institute Genomics Platform"/>
            <consortium name="The Broad Institute Genome Sequencing Center for Infectious Disease"/>
            <person name="Wu L."/>
            <person name="Ma J."/>
        </authorList>
    </citation>
    <scope>NUCLEOTIDE SEQUENCE [LARGE SCALE GENOMIC DNA]</scope>
    <source>
        <strain evidence="6">JCM 16956</strain>
    </source>
</reference>
<sequence>MGSADSVRDAAARWDIAIPAAPGRLPGVAMAGFRDRSREVLDLRVVPHPAVTVVVDFDEGLLVDDDGGGERRGSAVLGLAPGPVRVRGRGIECLQIRLSPVVAHAVLGGCPEAVVSLEDLWGREAVRTRERLWAAASWDDRFAIAQEALALRVASRRSVDPEVGEVWRRMVAGRGQVRVEPLAYEVGWSRKRLWARFRSQIGLTPKRAARLIRFDHAAHRLAAGHGAALVAAEGGYADQSHLHREVLGFAGVTPTAVAAAPWLAVDDQAWAAAGVLA</sequence>
<protein>
    <submittedName>
        <fullName evidence="5">Helix-turn-helix domain-containing protein</fullName>
    </submittedName>
</protein>
<evidence type="ECO:0000256" key="1">
    <source>
        <dbReference type="ARBA" id="ARBA00023015"/>
    </source>
</evidence>
<dbReference type="PANTHER" id="PTHR46796">
    <property type="entry name" value="HTH-TYPE TRANSCRIPTIONAL ACTIVATOR RHAS-RELATED"/>
    <property type="match status" value="1"/>
</dbReference>
<comment type="caution">
    <text evidence="5">The sequence shown here is derived from an EMBL/GenBank/DDBJ whole genome shotgun (WGS) entry which is preliminary data.</text>
</comment>
<dbReference type="SMART" id="SM00342">
    <property type="entry name" value="HTH_ARAC"/>
    <property type="match status" value="1"/>
</dbReference>
<proteinExistence type="predicted"/>
<name>A0ABP7MCF1_9ACTN</name>
<dbReference type="Gene3D" id="1.10.10.60">
    <property type="entry name" value="Homeodomain-like"/>
    <property type="match status" value="1"/>
</dbReference>
<keyword evidence="3" id="KW-0804">Transcription</keyword>
<dbReference type="InterPro" id="IPR018060">
    <property type="entry name" value="HTH_AraC"/>
</dbReference>
<dbReference type="PANTHER" id="PTHR46796:SF15">
    <property type="entry name" value="BLL1074 PROTEIN"/>
    <property type="match status" value="1"/>
</dbReference>